<dbReference type="AlphaFoldDB" id="A0A9D3SEU7"/>
<dbReference type="EMBL" id="JAHKSW010000017">
    <property type="protein sequence ID" value="KAG7321592.1"/>
    <property type="molecule type" value="Genomic_DNA"/>
</dbReference>
<evidence type="ECO:0000256" key="1">
    <source>
        <dbReference type="SAM" id="MobiDB-lite"/>
    </source>
</evidence>
<evidence type="ECO:0000313" key="2">
    <source>
        <dbReference type="EMBL" id="KAG7321592.1"/>
    </source>
</evidence>
<feature type="compositionally biased region" description="Basic and acidic residues" evidence="1">
    <location>
        <begin position="59"/>
        <end position="74"/>
    </location>
</feature>
<name>A0A9D3SEU7_9TELE</name>
<organism evidence="2 3">
    <name type="scientific">Hemibagrus wyckioides</name>
    <dbReference type="NCBI Taxonomy" id="337641"/>
    <lineage>
        <taxon>Eukaryota</taxon>
        <taxon>Metazoa</taxon>
        <taxon>Chordata</taxon>
        <taxon>Craniata</taxon>
        <taxon>Vertebrata</taxon>
        <taxon>Euteleostomi</taxon>
        <taxon>Actinopterygii</taxon>
        <taxon>Neopterygii</taxon>
        <taxon>Teleostei</taxon>
        <taxon>Ostariophysi</taxon>
        <taxon>Siluriformes</taxon>
        <taxon>Bagridae</taxon>
        <taxon>Hemibagrus</taxon>
    </lineage>
</organism>
<comment type="caution">
    <text evidence="2">The sequence shown here is derived from an EMBL/GenBank/DDBJ whole genome shotgun (WGS) entry which is preliminary data.</text>
</comment>
<evidence type="ECO:0000313" key="3">
    <source>
        <dbReference type="Proteomes" id="UP000824219"/>
    </source>
</evidence>
<proteinExistence type="predicted"/>
<protein>
    <submittedName>
        <fullName evidence="2">Uncharacterized protein</fullName>
    </submittedName>
</protein>
<feature type="region of interest" description="Disordered" evidence="1">
    <location>
        <begin position="39"/>
        <end position="74"/>
    </location>
</feature>
<gene>
    <name evidence="2" type="ORF">KOW79_014450</name>
</gene>
<reference evidence="2 3" key="1">
    <citation type="submission" date="2021-06" db="EMBL/GenBank/DDBJ databases">
        <title>Chromosome-level genome assembly of the red-tail catfish (Hemibagrus wyckioides).</title>
        <authorList>
            <person name="Shao F."/>
        </authorList>
    </citation>
    <scope>NUCLEOTIDE SEQUENCE [LARGE SCALE GENOMIC DNA]</scope>
    <source>
        <strain evidence="2">EC202008001</strain>
        <tissue evidence="2">Blood</tissue>
    </source>
</reference>
<accession>A0A9D3SEU7</accession>
<sequence length="74" mass="8008">MSRCPRSRAKQMGKALAVLAGATVMPAAVREECVEINEHHKGQNNRRCLPPGTACTGGGREKVKHVEKNGKDQI</sequence>
<dbReference type="Proteomes" id="UP000824219">
    <property type="component" value="Linkage Group LG17"/>
</dbReference>
<keyword evidence="3" id="KW-1185">Reference proteome</keyword>